<dbReference type="EMBL" id="CAJJDN010000179">
    <property type="protein sequence ID" value="CAD8127773.1"/>
    <property type="molecule type" value="Genomic_DNA"/>
</dbReference>
<organism evidence="1 2">
    <name type="scientific">Paramecium sonneborni</name>
    <dbReference type="NCBI Taxonomy" id="65129"/>
    <lineage>
        <taxon>Eukaryota</taxon>
        <taxon>Sar</taxon>
        <taxon>Alveolata</taxon>
        <taxon>Ciliophora</taxon>
        <taxon>Intramacronucleata</taxon>
        <taxon>Oligohymenophorea</taxon>
        <taxon>Peniculida</taxon>
        <taxon>Parameciidae</taxon>
        <taxon>Paramecium</taxon>
    </lineage>
</organism>
<reference evidence="1" key="1">
    <citation type="submission" date="2021-01" db="EMBL/GenBank/DDBJ databases">
        <authorList>
            <consortium name="Genoscope - CEA"/>
            <person name="William W."/>
        </authorList>
    </citation>
    <scope>NUCLEOTIDE SEQUENCE</scope>
</reference>
<dbReference type="Proteomes" id="UP000692954">
    <property type="component" value="Unassembled WGS sequence"/>
</dbReference>
<gene>
    <name evidence="1" type="ORF">PSON_ATCC_30995.1.T1790099</name>
</gene>
<sequence>MKASEQFPCPKHPCEIMKFIYFANDPYYNKKLCSICLKEDLNIEKNNVINLVEFEKQLIQFQELQRSLVSSNFNLFNIVLKIKNALNEIFENTLDKINQHQKTLATIDKRLQFFFESQTSYMNLNQIEYYKSLVETQSQFQSALMKSEKSSQIVLQLNLRLREFFLHMLNFEKETQILNQHNEQNQIPQEIEEQVQPLNAFIDRINQQNQQDQLYQTRTLHDQSTYTNTQQSESNIELIVIIQALNKVYHVQVSSDILVGELAQDFLIRLQIQQIYFITQDNVILQPTRKFTFQDFGIRQTIFGLID</sequence>
<dbReference type="AlphaFoldDB" id="A0A8S1RK26"/>
<keyword evidence="2" id="KW-1185">Reference proteome</keyword>
<accession>A0A8S1RK26</accession>
<comment type="caution">
    <text evidence="1">The sequence shown here is derived from an EMBL/GenBank/DDBJ whole genome shotgun (WGS) entry which is preliminary data.</text>
</comment>
<evidence type="ECO:0000313" key="2">
    <source>
        <dbReference type="Proteomes" id="UP000692954"/>
    </source>
</evidence>
<proteinExistence type="predicted"/>
<name>A0A8S1RK26_9CILI</name>
<evidence type="ECO:0000313" key="1">
    <source>
        <dbReference type="EMBL" id="CAD8127773.1"/>
    </source>
</evidence>
<protein>
    <submittedName>
        <fullName evidence="1">Uncharacterized protein</fullName>
    </submittedName>
</protein>